<accession>A0A815I5M7</accession>
<organism evidence="1 2">
    <name type="scientific">Adineta steineri</name>
    <dbReference type="NCBI Taxonomy" id="433720"/>
    <lineage>
        <taxon>Eukaryota</taxon>
        <taxon>Metazoa</taxon>
        <taxon>Spiralia</taxon>
        <taxon>Gnathifera</taxon>
        <taxon>Rotifera</taxon>
        <taxon>Eurotatoria</taxon>
        <taxon>Bdelloidea</taxon>
        <taxon>Adinetida</taxon>
        <taxon>Adinetidae</taxon>
        <taxon>Adineta</taxon>
    </lineage>
</organism>
<sequence>MANYHLNKTMLADIPKNSDVVDKSINKPILTCFNKQHCHCQHSINDTSENMFLNSSSIIHQHASASGTSEVQLVNSSTRSPRRCLSNTFEDGDFQNYNSSSSIPPS</sequence>
<dbReference type="EMBL" id="CAJNON010000712">
    <property type="protein sequence ID" value="CAF1361026.1"/>
    <property type="molecule type" value="Genomic_DNA"/>
</dbReference>
<evidence type="ECO:0000313" key="1">
    <source>
        <dbReference type="EMBL" id="CAF1361026.1"/>
    </source>
</evidence>
<name>A0A815I5M7_9BILA</name>
<protein>
    <submittedName>
        <fullName evidence="1">Uncharacterized protein</fullName>
    </submittedName>
</protein>
<gene>
    <name evidence="1" type="ORF">VCS650_LOCUS34312</name>
</gene>
<dbReference type="AlphaFoldDB" id="A0A815I5M7"/>
<evidence type="ECO:0000313" key="2">
    <source>
        <dbReference type="Proteomes" id="UP000663891"/>
    </source>
</evidence>
<proteinExistence type="predicted"/>
<reference evidence="1" key="1">
    <citation type="submission" date="2021-02" db="EMBL/GenBank/DDBJ databases">
        <authorList>
            <person name="Nowell W R."/>
        </authorList>
    </citation>
    <scope>NUCLEOTIDE SEQUENCE</scope>
</reference>
<dbReference type="Proteomes" id="UP000663891">
    <property type="component" value="Unassembled WGS sequence"/>
</dbReference>
<comment type="caution">
    <text evidence="1">The sequence shown here is derived from an EMBL/GenBank/DDBJ whole genome shotgun (WGS) entry which is preliminary data.</text>
</comment>